<feature type="compositionally biased region" description="Basic and acidic residues" evidence="13">
    <location>
        <begin position="1222"/>
        <end position="1238"/>
    </location>
</feature>
<feature type="domain" description="C2H2-type" evidence="15">
    <location>
        <begin position="1196"/>
        <end position="1224"/>
    </location>
</feature>
<evidence type="ECO:0000256" key="11">
    <source>
        <dbReference type="ARBA" id="ARBA00023242"/>
    </source>
</evidence>
<dbReference type="EMBL" id="JAGFMF010011785">
    <property type="protein sequence ID" value="KAG8512847.1"/>
    <property type="molecule type" value="Genomic_DNA"/>
</dbReference>
<dbReference type="GO" id="GO:0005634">
    <property type="term" value="C:nucleus"/>
    <property type="evidence" value="ECO:0007669"/>
    <property type="project" value="UniProtKB-SubCell"/>
</dbReference>
<dbReference type="SMART" id="SM00225">
    <property type="entry name" value="BTB"/>
    <property type="match status" value="2"/>
</dbReference>
<dbReference type="GO" id="GO:0008270">
    <property type="term" value="F:zinc ion binding"/>
    <property type="evidence" value="ECO:0007669"/>
    <property type="project" value="UniProtKB-KW"/>
</dbReference>
<dbReference type="OrthoDB" id="1405595at2759"/>
<keyword evidence="6 12" id="KW-0863">Zinc-finger</keyword>
<dbReference type="FunFam" id="3.30.160.60:FF:000333">
    <property type="entry name" value="Zinc finger and BTB domain-containing protein 26"/>
    <property type="match status" value="2"/>
</dbReference>
<keyword evidence="10" id="KW-0804">Transcription</keyword>
<dbReference type="Gene3D" id="3.30.710.10">
    <property type="entry name" value="Potassium Channel Kv1.1, Chain A"/>
    <property type="match status" value="2"/>
</dbReference>
<feature type="domain" description="C2H2-type" evidence="15">
    <location>
        <begin position="699"/>
        <end position="726"/>
    </location>
</feature>
<feature type="domain" description="BTB" evidence="14">
    <location>
        <begin position="848"/>
        <end position="912"/>
    </location>
</feature>
<feature type="domain" description="C2H2-type" evidence="15">
    <location>
        <begin position="1115"/>
        <end position="1137"/>
    </location>
</feature>
<dbReference type="SMART" id="SM00355">
    <property type="entry name" value="ZnF_C2H2"/>
    <property type="match status" value="8"/>
</dbReference>
<evidence type="ECO:0000256" key="5">
    <source>
        <dbReference type="ARBA" id="ARBA00022737"/>
    </source>
</evidence>
<feature type="domain" description="C2H2-type" evidence="15">
    <location>
        <begin position="1168"/>
        <end position="1195"/>
    </location>
</feature>
<feature type="region of interest" description="Disordered" evidence="13">
    <location>
        <begin position="567"/>
        <end position="589"/>
    </location>
</feature>
<name>A0A8J6A5V5_GALPY</name>
<evidence type="ECO:0000256" key="6">
    <source>
        <dbReference type="ARBA" id="ARBA00022771"/>
    </source>
</evidence>
<evidence type="ECO:0000259" key="14">
    <source>
        <dbReference type="PROSITE" id="PS50097"/>
    </source>
</evidence>
<feature type="region of interest" description="Disordered" evidence="13">
    <location>
        <begin position="1"/>
        <end position="124"/>
    </location>
</feature>
<comment type="function">
    <text evidence="1">May be involved in transcriptional regulation.</text>
</comment>
<dbReference type="Pfam" id="PF00651">
    <property type="entry name" value="BTB"/>
    <property type="match status" value="2"/>
</dbReference>
<dbReference type="Pfam" id="PF00096">
    <property type="entry name" value="zf-C2H2"/>
    <property type="match status" value="5"/>
</dbReference>
<proteinExistence type="inferred from homology"/>
<organism evidence="16 17">
    <name type="scientific">Galemys pyrenaicus</name>
    <name type="common">Iberian desman</name>
    <name type="synonym">Pyrenean desman</name>
    <dbReference type="NCBI Taxonomy" id="202257"/>
    <lineage>
        <taxon>Eukaryota</taxon>
        <taxon>Metazoa</taxon>
        <taxon>Chordata</taxon>
        <taxon>Craniata</taxon>
        <taxon>Vertebrata</taxon>
        <taxon>Euteleostomi</taxon>
        <taxon>Mammalia</taxon>
        <taxon>Eutheria</taxon>
        <taxon>Laurasiatheria</taxon>
        <taxon>Eulipotyphla</taxon>
        <taxon>Talpidae</taxon>
        <taxon>Galemys</taxon>
    </lineage>
</organism>
<evidence type="ECO:0000256" key="7">
    <source>
        <dbReference type="ARBA" id="ARBA00022833"/>
    </source>
</evidence>
<dbReference type="FunFam" id="3.30.710.10:FF:000047">
    <property type="entry name" value="Zinc finger and BTB domain-containing protein 26"/>
    <property type="match status" value="2"/>
</dbReference>
<dbReference type="FunFam" id="3.30.160.60:FF:000161">
    <property type="entry name" value="Zinc finger protein 366"/>
    <property type="match status" value="1"/>
</dbReference>
<evidence type="ECO:0000256" key="8">
    <source>
        <dbReference type="ARBA" id="ARBA00023015"/>
    </source>
</evidence>
<feature type="domain" description="C2H2-type" evidence="15">
    <location>
        <begin position="1140"/>
        <end position="1167"/>
    </location>
</feature>
<evidence type="ECO:0000256" key="9">
    <source>
        <dbReference type="ARBA" id="ARBA00023125"/>
    </source>
</evidence>
<keyword evidence="4" id="KW-0479">Metal-binding</keyword>
<feature type="domain" description="C2H2-type" evidence="15">
    <location>
        <begin position="646"/>
        <end position="668"/>
    </location>
</feature>
<accession>A0A8J6A5V5</accession>
<protein>
    <submittedName>
        <fullName evidence="16">Zinc finger and BTB domain-containing protein 26</fullName>
    </submittedName>
</protein>
<evidence type="ECO:0000256" key="3">
    <source>
        <dbReference type="ARBA" id="ARBA00006991"/>
    </source>
</evidence>
<keyword evidence="17" id="KW-1185">Reference proteome</keyword>
<dbReference type="GO" id="GO:0000978">
    <property type="term" value="F:RNA polymerase II cis-regulatory region sequence-specific DNA binding"/>
    <property type="evidence" value="ECO:0007669"/>
    <property type="project" value="TreeGrafter"/>
</dbReference>
<feature type="region of interest" description="Disordered" evidence="13">
    <location>
        <begin position="166"/>
        <end position="265"/>
    </location>
</feature>
<dbReference type="GO" id="GO:0000981">
    <property type="term" value="F:DNA-binding transcription factor activity, RNA polymerase II-specific"/>
    <property type="evidence" value="ECO:0007669"/>
    <property type="project" value="TreeGrafter"/>
</dbReference>
<dbReference type="InterPro" id="IPR000210">
    <property type="entry name" value="BTB/POZ_dom"/>
</dbReference>
<feature type="domain" description="C2H2-type" evidence="15">
    <location>
        <begin position="727"/>
        <end position="750"/>
    </location>
</feature>
<feature type="compositionally biased region" description="Polar residues" evidence="13">
    <location>
        <begin position="574"/>
        <end position="589"/>
    </location>
</feature>
<keyword evidence="8" id="KW-0805">Transcription regulation</keyword>
<dbReference type="CDD" id="cd18197">
    <property type="entry name" value="BTB_POZ_ZBTB6"/>
    <property type="match status" value="1"/>
</dbReference>
<dbReference type="InterPro" id="IPR036236">
    <property type="entry name" value="Znf_C2H2_sf"/>
</dbReference>
<comment type="subcellular location">
    <subcellularLocation>
        <location evidence="2">Nucleus</location>
    </subcellularLocation>
</comment>
<keyword evidence="7" id="KW-0862">Zinc</keyword>
<feature type="compositionally biased region" description="Low complexity" evidence="13">
    <location>
        <begin position="63"/>
        <end position="73"/>
    </location>
</feature>
<feature type="region of interest" description="Disordered" evidence="13">
    <location>
        <begin position="1217"/>
        <end position="1238"/>
    </location>
</feature>
<evidence type="ECO:0000259" key="15">
    <source>
        <dbReference type="PROSITE" id="PS50157"/>
    </source>
</evidence>
<evidence type="ECO:0000256" key="12">
    <source>
        <dbReference type="PROSITE-ProRule" id="PRU00042"/>
    </source>
</evidence>
<keyword evidence="9" id="KW-0238">DNA-binding</keyword>
<dbReference type="Proteomes" id="UP000700334">
    <property type="component" value="Unassembled WGS sequence"/>
</dbReference>
<evidence type="ECO:0000256" key="13">
    <source>
        <dbReference type="SAM" id="MobiDB-lite"/>
    </source>
</evidence>
<feature type="compositionally biased region" description="Low complexity" evidence="13">
    <location>
        <begin position="82"/>
        <end position="98"/>
    </location>
</feature>
<dbReference type="InterPro" id="IPR011333">
    <property type="entry name" value="SKP1/BTB/POZ_sf"/>
</dbReference>
<dbReference type="PANTHER" id="PTHR46105">
    <property type="entry name" value="AGAP004733-PA"/>
    <property type="match status" value="1"/>
</dbReference>
<evidence type="ECO:0000313" key="17">
    <source>
        <dbReference type="Proteomes" id="UP000700334"/>
    </source>
</evidence>
<keyword evidence="5" id="KW-0677">Repeat</keyword>
<gene>
    <name evidence="16" type="ORF">J0S82_007792</name>
</gene>
<dbReference type="AlphaFoldDB" id="A0A8J6A5V5"/>
<dbReference type="PROSITE" id="PS50097">
    <property type="entry name" value="BTB"/>
    <property type="match status" value="2"/>
</dbReference>
<dbReference type="FunFam" id="3.30.160.60:FF:001156">
    <property type="entry name" value="Zinc finger protein 407"/>
    <property type="match status" value="1"/>
</dbReference>
<dbReference type="PANTHER" id="PTHR46105:SF29">
    <property type="entry name" value="ZINC FINGER AND BTB DOMAIN CONTAINING 12"/>
    <property type="match status" value="1"/>
</dbReference>
<feature type="region of interest" description="Disordered" evidence="13">
    <location>
        <begin position="507"/>
        <end position="550"/>
    </location>
</feature>
<evidence type="ECO:0000313" key="16">
    <source>
        <dbReference type="EMBL" id="KAG8512847.1"/>
    </source>
</evidence>
<dbReference type="PROSITE" id="PS50157">
    <property type="entry name" value="ZINC_FINGER_C2H2_2"/>
    <property type="match status" value="8"/>
</dbReference>
<dbReference type="PROSITE" id="PS00028">
    <property type="entry name" value="ZINC_FINGER_C2H2_1"/>
    <property type="match status" value="6"/>
</dbReference>
<dbReference type="SUPFAM" id="SSF54695">
    <property type="entry name" value="POZ domain"/>
    <property type="match status" value="2"/>
</dbReference>
<evidence type="ECO:0000256" key="10">
    <source>
        <dbReference type="ARBA" id="ARBA00023163"/>
    </source>
</evidence>
<comment type="caution">
    <text evidence="16">The sequence shown here is derived from an EMBL/GenBank/DDBJ whole genome shotgun (WGS) entry which is preliminary data.</text>
</comment>
<evidence type="ECO:0000256" key="1">
    <source>
        <dbReference type="ARBA" id="ARBA00003767"/>
    </source>
</evidence>
<dbReference type="InterPro" id="IPR050457">
    <property type="entry name" value="ZnFinger_BTB_dom_contain"/>
</dbReference>
<evidence type="ECO:0000256" key="2">
    <source>
        <dbReference type="ARBA" id="ARBA00004123"/>
    </source>
</evidence>
<dbReference type="CDD" id="cd18214">
    <property type="entry name" value="BTB_POZ_ZBTB26_Bioref"/>
    <property type="match status" value="1"/>
</dbReference>
<dbReference type="Gene3D" id="3.30.160.60">
    <property type="entry name" value="Classic Zinc Finger"/>
    <property type="match status" value="6"/>
</dbReference>
<comment type="similarity">
    <text evidence="3">Belongs to the krueppel C2H2-type zinc-finger protein family.</text>
</comment>
<sequence length="1238" mass="137034">PPPPQSRLPSKPGSTEERGAASPAWSRGVRALLGPPQRPSEEPPPRAGWGGEEDVVGKRGPTRPAVSSSAARCPPSPRLRRLGLPSRLAPALPAPYSRESGSFRPPPRPRPHLIGPRPSPIIHWPAPGSGAGFLLRAPHLRARPAPRAGACAEAAARIALRLRRGRGGDSVKGQIGPKAVSPHPEAGGTYQGLSAEAPFRPTEAADGAGPAQSSRCAEKGSSARGQRAASQGADAPRGDQLAARSPTPKHPVCTRPPRGKSSRPARVVFQVFRLAERAKGPGTPRGRSSWRCRILKAAFPRVCKCGGGPSAGLGYGVSQDGALLGPWIGRDLHWDGGRGAGLGPRGLKKPLARPTPRPAPFSSPRLEWGVSAKMSERSDFLHFKFENYGDSMLQKMNKLREENKFCDVTVLIDDIEVQGHKIVFAAGSPFLRDQFLLNDSREVKISILQSSEVGRQLLLSCYSGVLEFPEMELVNYLTAASFLQMSHIVERCTQALWKFIKPKQPMDSKEGCEPQSASPQSKEQQGDARGSPKQDSPCIHPSEDSMDMEDSDIQIVKVESIGDVSEVRSKKDQNQFISSEPTALHSSEPQHSLINSTVENRVSEIEQNHLHNYALSYTGSDNLIMASKDVFGPNIRGVDKGLQWHHQCPKCTRVFRHLENYANHLKMHKLFMCLLCGKTFTQKGNLHRHMRVHAGIKPFQCKICGKTFSQKCSLQDHLNLHSGDKPHKCNYCDMVFAHKPVLRKHLKQLHGKNSFDNANERNVQDLTVDFDSFACTTVTDSKGCQPQPDATQVLDAGKLAQAVLNLRNDSACIVTMAAESDVLHFQFEQQGDVVLQKMNLLRQQNLFCDVSIYINDTEFQGHKVILAACSTFMRDQFLLTQSKHVRITILQSAEVGRKLLLSCYTGALEVKRKELLKYLTAASYLQMVHIVEKCTEALSKYLEIDLSMKNNQHADLCQSSDLDVKNEEENSDKDCEIIEISEDSPVNIDFHVKEEESSALQSTVESLTSERKEVKSPELSSVDIGFKDNEICILHVESISTAGVESGQFSQPCTSSKASMYFSETQHSLINSTVESRMAEVPGNQDQGLFCENTEGGHGTVNELQNLEDAYSLRHQCPRCPRGFLHVENYLRHLKMHKLFLCLQCGKTFTQKKNLNRHIRGHMGIRPFQCTVCLKTFTAKSTLQDHLNIHSGDRPYKCHCCDMDFKHKSALKKHLTSVHGRSSAEKLPRHDLKRQNLL</sequence>
<dbReference type="InterPro" id="IPR013087">
    <property type="entry name" value="Znf_C2H2_type"/>
</dbReference>
<evidence type="ECO:0000256" key="4">
    <source>
        <dbReference type="ARBA" id="ARBA00022723"/>
    </source>
</evidence>
<feature type="domain" description="C2H2-type" evidence="15">
    <location>
        <begin position="671"/>
        <end position="698"/>
    </location>
</feature>
<feature type="domain" description="BTB" evidence="14">
    <location>
        <begin position="406"/>
        <end position="470"/>
    </location>
</feature>
<reference evidence="16" key="1">
    <citation type="journal article" date="2021" name="Evol. Appl.">
        <title>The genome of the Pyrenean desman and the effects of bottlenecks and inbreeding on the genomic landscape of an endangered species.</title>
        <authorList>
            <person name="Escoda L."/>
            <person name="Castresana J."/>
        </authorList>
    </citation>
    <scope>NUCLEOTIDE SEQUENCE</scope>
    <source>
        <strain evidence="16">IBE-C5619</strain>
    </source>
</reference>
<feature type="non-terminal residue" evidence="16">
    <location>
        <position position="1"/>
    </location>
</feature>
<dbReference type="SUPFAM" id="SSF57667">
    <property type="entry name" value="beta-beta-alpha zinc fingers"/>
    <property type="match status" value="4"/>
</dbReference>
<keyword evidence="11" id="KW-0539">Nucleus</keyword>